<feature type="domain" description="RNase H type-1" evidence="1">
    <location>
        <begin position="207"/>
        <end position="243"/>
    </location>
</feature>
<evidence type="ECO:0000313" key="2">
    <source>
        <dbReference type="EMBL" id="KAK2655085.1"/>
    </source>
</evidence>
<protein>
    <recommendedName>
        <fullName evidence="1">RNase H type-1 domain-containing protein</fullName>
    </recommendedName>
</protein>
<dbReference type="GO" id="GO:0003676">
    <property type="term" value="F:nucleic acid binding"/>
    <property type="evidence" value="ECO:0007669"/>
    <property type="project" value="InterPro"/>
</dbReference>
<dbReference type="CDD" id="cd06222">
    <property type="entry name" value="RNase_H_like"/>
    <property type="match status" value="1"/>
</dbReference>
<gene>
    <name evidence="2" type="ORF">Ddye_008137</name>
</gene>
<sequence length="296" mass="33984">MEIVILPFFHSSIKRRQCRSVLSSLSIDGVISVDQTIIKDHIVMFYMDLFSSDSAQIDEDLSIVDYIVPSLVSLEENSLLVAIPSTDAIHDAVFSMDALSAPRPDDFSSRLFQRCWETVGRDVILAVQNFFILKWLPRARVSHFIRDGRLILDYRFRAQLPDLCFRIDRIPISPVTDYLVWPHSRDDIVSCKVAYSRMFHDISQVFAFEVELLAASLAINYAWNLGWHRIWLESGSSYVVQLLSVSHIFREGNQVVYALSKQALGLSSDSWWSFTPLLCYSLFGYDCIVRGSFRFS</sequence>
<dbReference type="GO" id="GO:0004523">
    <property type="term" value="F:RNA-DNA hybrid ribonuclease activity"/>
    <property type="evidence" value="ECO:0007669"/>
    <property type="project" value="InterPro"/>
</dbReference>
<reference evidence="2" key="1">
    <citation type="journal article" date="2023" name="Plant J.">
        <title>Genome sequences and population genomics provide insights into the demographic history, inbreeding, and mutation load of two 'living fossil' tree species of Dipteronia.</title>
        <authorList>
            <person name="Feng Y."/>
            <person name="Comes H.P."/>
            <person name="Chen J."/>
            <person name="Zhu S."/>
            <person name="Lu R."/>
            <person name="Zhang X."/>
            <person name="Li P."/>
            <person name="Qiu J."/>
            <person name="Olsen K.M."/>
            <person name="Qiu Y."/>
        </authorList>
    </citation>
    <scope>NUCLEOTIDE SEQUENCE</scope>
    <source>
        <strain evidence="2">KIB01</strain>
    </source>
</reference>
<dbReference type="InterPro" id="IPR044730">
    <property type="entry name" value="RNase_H-like_dom_plant"/>
</dbReference>
<organism evidence="2 3">
    <name type="scientific">Dipteronia dyeriana</name>
    <dbReference type="NCBI Taxonomy" id="168575"/>
    <lineage>
        <taxon>Eukaryota</taxon>
        <taxon>Viridiplantae</taxon>
        <taxon>Streptophyta</taxon>
        <taxon>Embryophyta</taxon>
        <taxon>Tracheophyta</taxon>
        <taxon>Spermatophyta</taxon>
        <taxon>Magnoliopsida</taxon>
        <taxon>eudicotyledons</taxon>
        <taxon>Gunneridae</taxon>
        <taxon>Pentapetalae</taxon>
        <taxon>rosids</taxon>
        <taxon>malvids</taxon>
        <taxon>Sapindales</taxon>
        <taxon>Sapindaceae</taxon>
        <taxon>Hippocastanoideae</taxon>
        <taxon>Acereae</taxon>
        <taxon>Dipteronia</taxon>
    </lineage>
</organism>
<keyword evidence="3" id="KW-1185">Reference proteome</keyword>
<dbReference type="EMBL" id="JANJYI010000003">
    <property type="protein sequence ID" value="KAK2655085.1"/>
    <property type="molecule type" value="Genomic_DNA"/>
</dbReference>
<dbReference type="AlphaFoldDB" id="A0AAD9X981"/>
<comment type="caution">
    <text evidence="2">The sequence shown here is derived from an EMBL/GenBank/DDBJ whole genome shotgun (WGS) entry which is preliminary data.</text>
</comment>
<dbReference type="Pfam" id="PF13456">
    <property type="entry name" value="RVT_3"/>
    <property type="match status" value="1"/>
</dbReference>
<dbReference type="Proteomes" id="UP001280121">
    <property type="component" value="Unassembled WGS sequence"/>
</dbReference>
<evidence type="ECO:0000313" key="3">
    <source>
        <dbReference type="Proteomes" id="UP001280121"/>
    </source>
</evidence>
<name>A0AAD9X981_9ROSI</name>
<evidence type="ECO:0000259" key="1">
    <source>
        <dbReference type="Pfam" id="PF13456"/>
    </source>
</evidence>
<dbReference type="InterPro" id="IPR002156">
    <property type="entry name" value="RNaseH_domain"/>
</dbReference>
<accession>A0AAD9X981</accession>
<proteinExistence type="predicted"/>